<feature type="transmembrane region" description="Helical" evidence="1">
    <location>
        <begin position="101"/>
        <end position="120"/>
    </location>
</feature>
<feature type="transmembrane region" description="Helical" evidence="1">
    <location>
        <begin position="44"/>
        <end position="63"/>
    </location>
</feature>
<name>A0ABW3DZY2_9ACTN</name>
<organism evidence="2 3">
    <name type="scientific">Streptosporangium algeriense</name>
    <dbReference type="NCBI Taxonomy" id="1682748"/>
    <lineage>
        <taxon>Bacteria</taxon>
        <taxon>Bacillati</taxon>
        <taxon>Actinomycetota</taxon>
        <taxon>Actinomycetes</taxon>
        <taxon>Streptosporangiales</taxon>
        <taxon>Streptosporangiaceae</taxon>
        <taxon>Streptosporangium</taxon>
    </lineage>
</organism>
<evidence type="ECO:0000313" key="3">
    <source>
        <dbReference type="Proteomes" id="UP001597024"/>
    </source>
</evidence>
<dbReference type="Proteomes" id="UP001597024">
    <property type="component" value="Unassembled WGS sequence"/>
</dbReference>
<dbReference type="EMBL" id="JBHTHX010001762">
    <property type="protein sequence ID" value="MFD0889309.1"/>
    <property type="molecule type" value="Genomic_DNA"/>
</dbReference>
<comment type="caution">
    <text evidence="2">The sequence shown here is derived from an EMBL/GenBank/DDBJ whole genome shotgun (WGS) entry which is preliminary data.</text>
</comment>
<gene>
    <name evidence="2" type="ORF">ACFQ08_32645</name>
</gene>
<keyword evidence="1" id="KW-0472">Membrane</keyword>
<proteinExistence type="predicted"/>
<feature type="transmembrane region" description="Helical" evidence="1">
    <location>
        <begin position="127"/>
        <end position="144"/>
    </location>
</feature>
<accession>A0ABW3DZY2</accession>
<feature type="non-terminal residue" evidence="2">
    <location>
        <position position="233"/>
    </location>
</feature>
<evidence type="ECO:0000256" key="1">
    <source>
        <dbReference type="SAM" id="Phobius"/>
    </source>
</evidence>
<evidence type="ECO:0008006" key="4">
    <source>
        <dbReference type="Google" id="ProtNLM"/>
    </source>
</evidence>
<reference evidence="3" key="1">
    <citation type="journal article" date="2019" name="Int. J. Syst. Evol. Microbiol.">
        <title>The Global Catalogue of Microorganisms (GCM) 10K type strain sequencing project: providing services to taxonomists for standard genome sequencing and annotation.</title>
        <authorList>
            <consortium name="The Broad Institute Genomics Platform"/>
            <consortium name="The Broad Institute Genome Sequencing Center for Infectious Disease"/>
            <person name="Wu L."/>
            <person name="Ma J."/>
        </authorList>
    </citation>
    <scope>NUCLEOTIDE SEQUENCE [LARGE SCALE GENOMIC DNA]</scope>
    <source>
        <strain evidence="3">CCUG 62974</strain>
    </source>
</reference>
<feature type="transmembrane region" description="Helical" evidence="1">
    <location>
        <begin position="150"/>
        <end position="168"/>
    </location>
</feature>
<keyword evidence="1" id="KW-1133">Transmembrane helix</keyword>
<protein>
    <recommendedName>
        <fullName evidence="4">Sensor histidine kinase</fullName>
    </recommendedName>
</protein>
<keyword evidence="1" id="KW-0812">Transmembrane</keyword>
<feature type="transmembrane region" description="Helical" evidence="1">
    <location>
        <begin position="21"/>
        <end position="38"/>
    </location>
</feature>
<sequence>MDLLRHDVQAATERRMARMIIYARAGTTAFLLVPLVSWDRLATPWVVVGVALLAAAEAVWFAARAWRGTLHDPPLVWADVLVSLVVMTAGSRAALPHERNVVLTALLPFCLATSAVLGFGFGWSRRAVAAVTVLAVAWTASIYPNLTQKLVSDLLGFTLWFLIAVLIGRELRDLAGRTVLAQRLAEERQELLAEYRRRQEATRQRESAHRAIHDDLLPIVERVAGSPSLDPPT</sequence>
<keyword evidence="3" id="KW-1185">Reference proteome</keyword>
<feature type="transmembrane region" description="Helical" evidence="1">
    <location>
        <begin position="75"/>
        <end position="95"/>
    </location>
</feature>
<evidence type="ECO:0000313" key="2">
    <source>
        <dbReference type="EMBL" id="MFD0889309.1"/>
    </source>
</evidence>